<feature type="transmembrane region" description="Helical" evidence="5">
    <location>
        <begin position="189"/>
        <end position="205"/>
    </location>
</feature>
<feature type="transmembrane region" description="Helical" evidence="5">
    <location>
        <begin position="211"/>
        <end position="227"/>
    </location>
</feature>
<comment type="subcellular location">
    <subcellularLocation>
        <location evidence="1">Membrane</location>
        <topology evidence="1">Multi-pass membrane protein</topology>
    </subcellularLocation>
</comment>
<accession>A0A1G9P7T6</accession>
<feature type="transmembrane region" description="Helical" evidence="5">
    <location>
        <begin position="93"/>
        <end position="111"/>
    </location>
</feature>
<dbReference type="Proteomes" id="UP000199202">
    <property type="component" value="Unassembled WGS sequence"/>
</dbReference>
<feature type="transmembrane region" description="Helical" evidence="5">
    <location>
        <begin position="368"/>
        <end position="388"/>
    </location>
</feature>
<dbReference type="AlphaFoldDB" id="A0A1G9P7T6"/>
<feature type="transmembrane region" description="Helical" evidence="5">
    <location>
        <begin position="163"/>
        <end position="182"/>
    </location>
</feature>
<proteinExistence type="predicted"/>
<evidence type="ECO:0000313" key="7">
    <source>
        <dbReference type="EMBL" id="SDL94581.1"/>
    </source>
</evidence>
<organism evidence="7 8">
    <name type="scientific">Nonomuraea jiangxiensis</name>
    <dbReference type="NCBI Taxonomy" id="633440"/>
    <lineage>
        <taxon>Bacteria</taxon>
        <taxon>Bacillati</taxon>
        <taxon>Actinomycetota</taxon>
        <taxon>Actinomycetes</taxon>
        <taxon>Streptosporangiales</taxon>
        <taxon>Streptosporangiaceae</taxon>
        <taxon>Nonomuraea</taxon>
    </lineage>
</organism>
<feature type="transmembrane region" description="Helical" evidence="5">
    <location>
        <begin position="35"/>
        <end position="54"/>
    </location>
</feature>
<evidence type="ECO:0000259" key="6">
    <source>
        <dbReference type="Pfam" id="PF04932"/>
    </source>
</evidence>
<keyword evidence="4 5" id="KW-0472">Membrane</keyword>
<dbReference type="RefSeq" id="WP_218136292.1">
    <property type="nucleotide sequence ID" value="NZ_FNDJ01000033.1"/>
</dbReference>
<evidence type="ECO:0000256" key="2">
    <source>
        <dbReference type="ARBA" id="ARBA00022692"/>
    </source>
</evidence>
<feature type="transmembrane region" description="Helical" evidence="5">
    <location>
        <begin position="234"/>
        <end position="253"/>
    </location>
</feature>
<evidence type="ECO:0000256" key="5">
    <source>
        <dbReference type="SAM" id="Phobius"/>
    </source>
</evidence>
<keyword evidence="8" id="KW-1185">Reference proteome</keyword>
<evidence type="ECO:0000256" key="1">
    <source>
        <dbReference type="ARBA" id="ARBA00004141"/>
    </source>
</evidence>
<dbReference type="InterPro" id="IPR007016">
    <property type="entry name" value="O-antigen_ligase-rel_domated"/>
</dbReference>
<feature type="transmembrane region" description="Helical" evidence="5">
    <location>
        <begin position="337"/>
        <end position="361"/>
    </location>
</feature>
<dbReference type="PANTHER" id="PTHR37422">
    <property type="entry name" value="TEICHURONIC ACID BIOSYNTHESIS PROTEIN TUAE"/>
    <property type="match status" value="1"/>
</dbReference>
<keyword evidence="7" id="KW-0436">Ligase</keyword>
<feature type="transmembrane region" description="Helical" evidence="5">
    <location>
        <begin position="66"/>
        <end position="87"/>
    </location>
</feature>
<protein>
    <submittedName>
        <fullName evidence="7">O-antigen ligase</fullName>
    </submittedName>
</protein>
<feature type="transmembrane region" description="Helical" evidence="5">
    <location>
        <begin position="118"/>
        <end position="143"/>
    </location>
</feature>
<dbReference type="InterPro" id="IPR051533">
    <property type="entry name" value="WaaL-like"/>
</dbReference>
<evidence type="ECO:0000256" key="3">
    <source>
        <dbReference type="ARBA" id="ARBA00022989"/>
    </source>
</evidence>
<gene>
    <name evidence="7" type="ORF">SAMN05421869_13355</name>
</gene>
<name>A0A1G9P7T6_9ACTN</name>
<dbReference type="STRING" id="633440.SAMN05421869_13355"/>
<feature type="domain" description="O-antigen ligase-related" evidence="6">
    <location>
        <begin position="195"/>
        <end position="353"/>
    </location>
</feature>
<dbReference type="PROSITE" id="PS51257">
    <property type="entry name" value="PROKAR_LIPOPROTEIN"/>
    <property type="match status" value="1"/>
</dbReference>
<keyword evidence="3 5" id="KW-1133">Transmembrane helix</keyword>
<dbReference type="PANTHER" id="PTHR37422:SF13">
    <property type="entry name" value="LIPOPOLYSACCHARIDE BIOSYNTHESIS PROTEIN PA4999-RELATED"/>
    <property type="match status" value="1"/>
</dbReference>
<dbReference type="EMBL" id="FNDJ01000033">
    <property type="protein sequence ID" value="SDL94581.1"/>
    <property type="molecule type" value="Genomic_DNA"/>
</dbReference>
<reference evidence="7 8" key="1">
    <citation type="submission" date="2016-10" db="EMBL/GenBank/DDBJ databases">
        <authorList>
            <person name="de Groot N.N."/>
        </authorList>
    </citation>
    <scope>NUCLEOTIDE SEQUENCE [LARGE SCALE GENOMIC DNA]</scope>
    <source>
        <strain evidence="7 8">CGMCC 4.6533</strain>
    </source>
</reference>
<dbReference type="Pfam" id="PF04932">
    <property type="entry name" value="Wzy_C"/>
    <property type="match status" value="1"/>
</dbReference>
<evidence type="ECO:0000313" key="8">
    <source>
        <dbReference type="Proteomes" id="UP000199202"/>
    </source>
</evidence>
<dbReference type="GO" id="GO:0016874">
    <property type="term" value="F:ligase activity"/>
    <property type="evidence" value="ECO:0007669"/>
    <property type="project" value="UniProtKB-KW"/>
</dbReference>
<sequence length="429" mass="43686">MGTVRPRPSVAAACTVLLACLPASGRGDLSTGVHVTAADLASVLLIAVAALVLLRSRPAASLPVRALVLAPVAGMVSLAALASPDLLGGLPGYARYVQVFVLVPLAVLVTVRNRADVLIVGGALVGAAAVEGLVGCLQAFTGTGASYAGERVRAVGTFGAPDVMGMASVVSYGAIILLAVGLRLRGRRRAAALAGAALLCVPLVLSLSRGTWLALLCAVLVMLFLYRRALAARLLLAGAVATTVLAFGPGTGWDLLDHRLASIGSAVSQPDRSVNDRYSLWLTATGMWMDHPLTGAGPRGFARLRDMYAPIELSSGSDTDDPAHGFQRRPLLSPHNMYLLTLSEQGLLGLSALLLFLGALARWAVRGAALAAAGLLTWHLVAFCYGDIGGPSTVVMSVVLGLVLSLVARPAAVGPSGGIPVPAGGGVAP</sequence>
<evidence type="ECO:0000256" key="4">
    <source>
        <dbReference type="ARBA" id="ARBA00023136"/>
    </source>
</evidence>
<dbReference type="GO" id="GO:0016020">
    <property type="term" value="C:membrane"/>
    <property type="evidence" value="ECO:0007669"/>
    <property type="project" value="UniProtKB-SubCell"/>
</dbReference>
<keyword evidence="2 5" id="KW-0812">Transmembrane</keyword>